<evidence type="ECO:0000259" key="5">
    <source>
        <dbReference type="Pfam" id="PF03816"/>
    </source>
</evidence>
<dbReference type="InterPro" id="IPR050922">
    <property type="entry name" value="LytR/CpsA/Psr_CW_biosynth"/>
</dbReference>
<name>A0ABW3LJF3_9BACI</name>
<gene>
    <name evidence="6" type="ORF">ACFQ3N_03140</name>
</gene>
<evidence type="ECO:0000256" key="3">
    <source>
        <dbReference type="ARBA" id="ARBA00022968"/>
    </source>
</evidence>
<dbReference type="RefSeq" id="WP_390359450.1">
    <property type="nucleotide sequence ID" value="NZ_JBHTKJ010000007.1"/>
</dbReference>
<protein>
    <submittedName>
        <fullName evidence="6">LCP family protein</fullName>
    </submittedName>
</protein>
<evidence type="ECO:0000313" key="6">
    <source>
        <dbReference type="EMBL" id="MFD1037421.1"/>
    </source>
</evidence>
<dbReference type="Proteomes" id="UP001597040">
    <property type="component" value="Unassembled WGS sequence"/>
</dbReference>
<comment type="caution">
    <text evidence="6">The sequence shown here is derived from an EMBL/GenBank/DDBJ whole genome shotgun (WGS) entry which is preliminary data.</text>
</comment>
<keyword evidence="7" id="KW-1185">Reference proteome</keyword>
<dbReference type="InterPro" id="IPR004474">
    <property type="entry name" value="LytR_CpsA_psr"/>
</dbReference>
<feature type="domain" description="Cell envelope-related transcriptional attenuator" evidence="5">
    <location>
        <begin position="98"/>
        <end position="196"/>
    </location>
</feature>
<keyword evidence="2" id="KW-0812">Transmembrane</keyword>
<reference evidence="7" key="1">
    <citation type="journal article" date="2019" name="Int. J. Syst. Evol. Microbiol.">
        <title>The Global Catalogue of Microorganisms (GCM) 10K type strain sequencing project: providing services to taxonomists for standard genome sequencing and annotation.</title>
        <authorList>
            <consortium name="The Broad Institute Genomics Platform"/>
            <consortium name="The Broad Institute Genome Sequencing Center for Infectious Disease"/>
            <person name="Wu L."/>
            <person name="Ma J."/>
        </authorList>
    </citation>
    <scope>NUCLEOTIDE SEQUENCE [LARGE SCALE GENOMIC DNA]</scope>
    <source>
        <strain evidence="7">CCUG 56754</strain>
    </source>
</reference>
<dbReference type="Gene3D" id="3.40.630.190">
    <property type="entry name" value="LCP protein"/>
    <property type="match status" value="1"/>
</dbReference>
<dbReference type="PANTHER" id="PTHR33392:SF6">
    <property type="entry name" value="POLYISOPRENYL-TEICHOIC ACID--PEPTIDOGLYCAN TEICHOIC ACID TRANSFERASE TAGU"/>
    <property type="match status" value="1"/>
</dbReference>
<sequence>MKKKKKQRHVWLLLILSFCLSMVLYSLGSNMVSTIPDAVEDNELSSIYDNVATKVKSKMDEIVPFKDREHEQEQEQQITSAADPMYILLLSEDSQSDRTETITVLEMEPEVNKVKLLDVPKQTNVYADGKRVKTFGGLDESIEAVEDSLDIDLDYYVQVKLRMLADVVDSVGGITVQNDLSLDGVQTMEYLQTKGQDPNAMTGNLQRQIEVTQALMEKVTSLENIHLAGDVLELVNNNVETNMNFEAMVDVLMTFAKTGQSLEIIPASN</sequence>
<evidence type="ECO:0000256" key="4">
    <source>
        <dbReference type="ARBA" id="ARBA00022989"/>
    </source>
</evidence>
<dbReference type="PANTHER" id="PTHR33392">
    <property type="entry name" value="POLYISOPRENYL-TEICHOIC ACID--PEPTIDOGLYCAN TEICHOIC ACID TRANSFERASE TAGU"/>
    <property type="match status" value="1"/>
</dbReference>
<comment type="similarity">
    <text evidence="1">Belongs to the LytR/CpsA/Psr (LCP) family.</text>
</comment>
<keyword evidence="4" id="KW-0472">Membrane</keyword>
<proteinExistence type="inferred from homology"/>
<organism evidence="6 7">
    <name type="scientific">Virgibacillus byunsanensis</name>
    <dbReference type="NCBI Taxonomy" id="570945"/>
    <lineage>
        <taxon>Bacteria</taxon>
        <taxon>Bacillati</taxon>
        <taxon>Bacillota</taxon>
        <taxon>Bacilli</taxon>
        <taxon>Bacillales</taxon>
        <taxon>Bacillaceae</taxon>
        <taxon>Virgibacillus</taxon>
    </lineage>
</organism>
<evidence type="ECO:0000256" key="1">
    <source>
        <dbReference type="ARBA" id="ARBA00006068"/>
    </source>
</evidence>
<keyword evidence="3" id="KW-0735">Signal-anchor</keyword>
<evidence type="ECO:0000256" key="2">
    <source>
        <dbReference type="ARBA" id="ARBA00022692"/>
    </source>
</evidence>
<evidence type="ECO:0000313" key="7">
    <source>
        <dbReference type="Proteomes" id="UP001597040"/>
    </source>
</evidence>
<dbReference type="Pfam" id="PF03816">
    <property type="entry name" value="LytR_cpsA_psr"/>
    <property type="match status" value="1"/>
</dbReference>
<keyword evidence="4" id="KW-1133">Transmembrane helix</keyword>
<accession>A0ABW3LJF3</accession>
<dbReference type="EMBL" id="JBHTKJ010000007">
    <property type="protein sequence ID" value="MFD1037421.1"/>
    <property type="molecule type" value="Genomic_DNA"/>
</dbReference>